<feature type="compositionally biased region" description="Basic and acidic residues" evidence="9">
    <location>
        <begin position="132"/>
        <end position="150"/>
    </location>
</feature>
<feature type="region of interest" description="Disordered" evidence="9">
    <location>
        <begin position="612"/>
        <end position="633"/>
    </location>
</feature>
<dbReference type="InterPro" id="IPR036028">
    <property type="entry name" value="SH3-like_dom_sf"/>
</dbReference>
<feature type="region of interest" description="Disordered" evidence="9">
    <location>
        <begin position="689"/>
        <end position="715"/>
    </location>
</feature>
<keyword evidence="6" id="KW-0832">Ubl conjugation</keyword>
<evidence type="ECO:0000313" key="13">
    <source>
        <dbReference type="Proteomes" id="UP000027002"/>
    </source>
</evidence>
<dbReference type="InterPro" id="IPR001452">
    <property type="entry name" value="SH3_domain"/>
</dbReference>
<dbReference type="GeneID" id="66063639"/>
<dbReference type="Pfam" id="PF00097">
    <property type="entry name" value="zf-C3HC4"/>
    <property type="match status" value="1"/>
</dbReference>
<dbReference type="SMART" id="SM00326">
    <property type="entry name" value="SH3"/>
    <property type="match status" value="1"/>
</dbReference>
<evidence type="ECO:0000256" key="1">
    <source>
        <dbReference type="ARBA" id="ARBA00008649"/>
    </source>
</evidence>
<gene>
    <name evidence="12" type="ORF">UV8b_02861</name>
</gene>
<feature type="region of interest" description="Disordered" evidence="9">
    <location>
        <begin position="289"/>
        <end position="391"/>
    </location>
</feature>
<dbReference type="SUPFAM" id="SSF50044">
    <property type="entry name" value="SH3-domain"/>
    <property type="match status" value="1"/>
</dbReference>
<sequence>MDSRQPSLDLEKELTCSICTELLYQPLTLLDCLHTFCGACLKEWFRFQAAKAERAPTPPSHQNAIFTCPSCRSFVRETKHNATVVTLLDMFVTANPAKARSEADKEEMMAKYKPGDQVLPKLNARRKTRHERRADEEDRRLVDQVREMSFRETIPGQSLQEATPRRRHSRSVAATSRPARHRSSNSRRRIARDSANPPRSDDSSRQDSDTSGGALDHRRRRRQSDSRQRRVEHQSSLRSLIGTSEMSDRDIEREIEEFARQIQEEGLLDGLDLDNIDLSRDDELSRRITDAYRRRQRERSRNESSRRHASSSSNADARNPPEAAQTDTRLRVSENRSSSRSRGSSRSASRHAQPDDRSRPPPAGPTSLEARDLARRPRRRTASSGRSVTAPIFPLAREGRLAARSQTDLDVDVRSHTSDLAAAPRQNLGESQSRNSSSQSVPVSSHATNDLSPTTASGNNASFASRVPQWNPNIQDSPPPPTTALPIHEQAEVRSSRAHPPAELAIVHSSASSPLSSPTASAGHQRARSQLYPEPCINCSRCNKQHIEYELHYHCATCAGGQWNICLGCYRSGKGCQYWFGFGYGAWKKWEKMRQQGDESLAAPHMLTASRYLPPPSSQGGADGRRTLTTDDPKGRLETGTFCARCMACTNDCYWRCDVCNEGDWGFCNDCVNQGRSCTHMLLPLTHEAEQATGRPRSPRSPGRPPTATIYSGPQATSIGPFKPLTFSTRCDICQDPIPPSHVRYHCSGCTSALVPDAPPGDYDICSSCYNGLVSSAQISPENGHSGWRRCLNGHRMAVIGFTEGKVGQWRFVERDIVGGHALRSEPFEDADHKEQGLQKWSWKNGSERWERLATKEVSAAAPTSVPSASFAQSFPPDGGAGMRANARWAWYPQAGSEDELLFPKGAEVQEIEDVNGDWFFGTYMGAKGLFPAPYVRMSQQPS</sequence>
<evidence type="ECO:0000256" key="3">
    <source>
        <dbReference type="ARBA" id="ARBA00022723"/>
    </source>
</evidence>
<dbReference type="Pfam" id="PF00018">
    <property type="entry name" value="SH3_1"/>
    <property type="match status" value="1"/>
</dbReference>
<dbReference type="GO" id="GO:0016567">
    <property type="term" value="P:protein ubiquitination"/>
    <property type="evidence" value="ECO:0007669"/>
    <property type="project" value="TreeGrafter"/>
</dbReference>
<dbReference type="GO" id="GO:0004842">
    <property type="term" value="F:ubiquitin-protein transferase activity"/>
    <property type="evidence" value="ECO:0007669"/>
    <property type="project" value="TreeGrafter"/>
</dbReference>
<dbReference type="Gene3D" id="3.30.60.90">
    <property type="match status" value="1"/>
</dbReference>
<feature type="region of interest" description="Disordered" evidence="9">
    <location>
        <begin position="101"/>
        <end position="249"/>
    </location>
</feature>
<evidence type="ECO:0000256" key="9">
    <source>
        <dbReference type="SAM" id="MobiDB-lite"/>
    </source>
</evidence>
<feature type="compositionally biased region" description="Basic and acidic residues" evidence="9">
    <location>
        <begin position="223"/>
        <end position="235"/>
    </location>
</feature>
<evidence type="ECO:0000256" key="4">
    <source>
        <dbReference type="ARBA" id="ARBA00022771"/>
    </source>
</evidence>
<evidence type="ECO:0000256" key="5">
    <source>
        <dbReference type="ARBA" id="ARBA00022833"/>
    </source>
</evidence>
<dbReference type="OrthoDB" id="1305878at2759"/>
<feature type="compositionally biased region" description="Basic and acidic residues" evidence="9">
    <location>
        <begin position="623"/>
        <end position="633"/>
    </location>
</feature>
<dbReference type="Gene3D" id="2.30.30.40">
    <property type="entry name" value="SH3 Domains"/>
    <property type="match status" value="1"/>
</dbReference>
<evidence type="ECO:0000259" key="10">
    <source>
        <dbReference type="PROSITE" id="PS50002"/>
    </source>
</evidence>
<reference evidence="12" key="1">
    <citation type="submission" date="2020-03" db="EMBL/GenBank/DDBJ databases">
        <title>A mixture of massive structural variations and highly conserved coding sequences in Ustilaginoidea virens genome.</title>
        <authorList>
            <person name="Zhang K."/>
            <person name="Zhao Z."/>
            <person name="Zhang Z."/>
            <person name="Li Y."/>
            <person name="Hsiang T."/>
            <person name="Sun W."/>
        </authorList>
    </citation>
    <scope>NUCLEOTIDE SEQUENCE</scope>
    <source>
        <strain evidence="12">UV-8b</strain>
    </source>
</reference>
<feature type="compositionally biased region" description="Basic and acidic residues" evidence="9">
    <location>
        <begin position="289"/>
        <end position="306"/>
    </location>
</feature>
<comment type="similarity">
    <text evidence="1">Belongs to the SH3RF family.</text>
</comment>
<keyword evidence="2 8" id="KW-0728">SH3 domain</keyword>
<dbReference type="InterPro" id="IPR017907">
    <property type="entry name" value="Znf_RING_CS"/>
</dbReference>
<feature type="region of interest" description="Disordered" evidence="9">
    <location>
        <begin position="508"/>
        <end position="527"/>
    </location>
</feature>
<dbReference type="GO" id="GO:0008270">
    <property type="term" value="F:zinc ion binding"/>
    <property type="evidence" value="ECO:0007669"/>
    <property type="project" value="UniProtKB-KW"/>
</dbReference>
<evidence type="ECO:0000256" key="2">
    <source>
        <dbReference type="ARBA" id="ARBA00022443"/>
    </source>
</evidence>
<feature type="compositionally biased region" description="Polar residues" evidence="9">
    <location>
        <begin position="236"/>
        <end position="245"/>
    </location>
</feature>
<dbReference type="InterPro" id="IPR052256">
    <property type="entry name" value="E3_ubiquitin-ligase_CHFR"/>
</dbReference>
<evidence type="ECO:0008006" key="14">
    <source>
        <dbReference type="Google" id="ProtNLM"/>
    </source>
</evidence>
<feature type="compositionally biased region" description="Low complexity" evidence="9">
    <location>
        <begin position="509"/>
        <end position="522"/>
    </location>
</feature>
<dbReference type="PANTHER" id="PTHR16079">
    <property type="entry name" value="UBIQUITIN LIGASE PROTEIN CHFR"/>
    <property type="match status" value="1"/>
</dbReference>
<evidence type="ECO:0000256" key="6">
    <source>
        <dbReference type="ARBA" id="ARBA00022843"/>
    </source>
</evidence>
<feature type="domain" description="SH3" evidence="10">
    <location>
        <begin position="880"/>
        <end position="941"/>
    </location>
</feature>
<evidence type="ECO:0000259" key="11">
    <source>
        <dbReference type="PROSITE" id="PS50089"/>
    </source>
</evidence>
<feature type="compositionally biased region" description="Low complexity" evidence="9">
    <location>
        <begin position="431"/>
        <end position="445"/>
    </location>
</feature>
<dbReference type="InterPro" id="IPR013083">
    <property type="entry name" value="Znf_RING/FYVE/PHD"/>
</dbReference>
<keyword evidence="13" id="KW-1185">Reference proteome</keyword>
<dbReference type="PROSITE" id="PS00518">
    <property type="entry name" value="ZF_RING_1"/>
    <property type="match status" value="1"/>
</dbReference>
<feature type="region of interest" description="Disordered" evidence="9">
    <location>
        <begin position="406"/>
        <end position="485"/>
    </location>
</feature>
<protein>
    <recommendedName>
        <fullName evidence="14">RING finger domain-containing protein</fullName>
    </recommendedName>
</protein>
<dbReference type="RefSeq" id="XP_042996293.1">
    <property type="nucleotide sequence ID" value="XM_043140359.1"/>
</dbReference>
<feature type="compositionally biased region" description="Basic and acidic residues" evidence="9">
    <location>
        <begin position="101"/>
        <end position="114"/>
    </location>
</feature>
<dbReference type="GO" id="GO:0006511">
    <property type="term" value="P:ubiquitin-dependent protein catabolic process"/>
    <property type="evidence" value="ECO:0007669"/>
    <property type="project" value="TreeGrafter"/>
</dbReference>
<dbReference type="PANTHER" id="PTHR16079:SF4">
    <property type="entry name" value="E3 UBIQUITIN-PROTEIN LIGASE CHFR"/>
    <property type="match status" value="1"/>
</dbReference>
<feature type="compositionally biased region" description="Low complexity" evidence="9">
    <location>
        <begin position="335"/>
        <end position="347"/>
    </location>
</feature>
<dbReference type="Gene3D" id="3.30.40.10">
    <property type="entry name" value="Zinc/RING finger domain, C3HC4 (zinc finger)"/>
    <property type="match status" value="1"/>
</dbReference>
<dbReference type="SUPFAM" id="SSF57850">
    <property type="entry name" value="RING/U-box"/>
    <property type="match status" value="2"/>
</dbReference>
<evidence type="ECO:0000256" key="7">
    <source>
        <dbReference type="PROSITE-ProRule" id="PRU00175"/>
    </source>
</evidence>
<evidence type="ECO:0000256" key="8">
    <source>
        <dbReference type="PROSITE-ProRule" id="PRU00192"/>
    </source>
</evidence>
<dbReference type="InterPro" id="IPR043145">
    <property type="entry name" value="Znf_ZZ_sf"/>
</dbReference>
<dbReference type="InterPro" id="IPR018957">
    <property type="entry name" value="Znf_C3HC4_RING-type"/>
</dbReference>
<dbReference type="GO" id="GO:0005634">
    <property type="term" value="C:nucleus"/>
    <property type="evidence" value="ECO:0007669"/>
    <property type="project" value="TreeGrafter"/>
</dbReference>
<feature type="compositionally biased region" description="Basic and acidic residues" evidence="9">
    <location>
        <begin position="199"/>
        <end position="208"/>
    </location>
</feature>
<dbReference type="EMBL" id="CP072754">
    <property type="protein sequence ID" value="QUC18620.1"/>
    <property type="molecule type" value="Genomic_DNA"/>
</dbReference>
<organism evidence="12 13">
    <name type="scientific">Ustilaginoidea virens</name>
    <name type="common">Rice false smut fungus</name>
    <name type="synonym">Villosiclava virens</name>
    <dbReference type="NCBI Taxonomy" id="1159556"/>
    <lineage>
        <taxon>Eukaryota</taxon>
        <taxon>Fungi</taxon>
        <taxon>Dikarya</taxon>
        <taxon>Ascomycota</taxon>
        <taxon>Pezizomycotina</taxon>
        <taxon>Sordariomycetes</taxon>
        <taxon>Hypocreomycetidae</taxon>
        <taxon>Hypocreales</taxon>
        <taxon>Clavicipitaceae</taxon>
        <taxon>Ustilaginoidea</taxon>
    </lineage>
</organism>
<keyword evidence="3" id="KW-0479">Metal-binding</keyword>
<feature type="compositionally biased region" description="Polar residues" evidence="9">
    <location>
        <begin position="446"/>
        <end position="476"/>
    </location>
</feature>
<dbReference type="PROSITE" id="PS50002">
    <property type="entry name" value="SH3"/>
    <property type="match status" value="1"/>
</dbReference>
<feature type="domain" description="RING-type" evidence="11">
    <location>
        <begin position="16"/>
        <end position="72"/>
    </location>
</feature>
<dbReference type="Proteomes" id="UP000027002">
    <property type="component" value="Chromosome 2"/>
</dbReference>
<keyword evidence="4 7" id="KW-0863">Zinc-finger</keyword>
<dbReference type="PROSITE" id="PS50089">
    <property type="entry name" value="ZF_RING_2"/>
    <property type="match status" value="1"/>
</dbReference>
<name>A0A8E5HNB5_USTVR</name>
<evidence type="ECO:0000313" key="12">
    <source>
        <dbReference type="EMBL" id="QUC18620.1"/>
    </source>
</evidence>
<keyword evidence="5" id="KW-0862">Zinc</keyword>
<accession>A0A8E5HNB5</accession>
<dbReference type="SMART" id="SM00184">
    <property type="entry name" value="RING"/>
    <property type="match status" value="1"/>
</dbReference>
<dbReference type="AlphaFoldDB" id="A0A8E5HNB5"/>
<dbReference type="InterPro" id="IPR001841">
    <property type="entry name" value="Znf_RING"/>
</dbReference>
<dbReference type="KEGG" id="uvi:66063639"/>
<proteinExistence type="inferred from homology"/>
<feature type="compositionally biased region" description="Basic residues" evidence="9">
    <location>
        <begin position="178"/>
        <end position="190"/>
    </location>
</feature>